<dbReference type="Proteomes" id="UP000823399">
    <property type="component" value="Unassembled WGS sequence"/>
</dbReference>
<dbReference type="OrthoDB" id="2692946at2759"/>
<name>A0A9P7F8N5_9AGAM</name>
<dbReference type="EMBL" id="JABBWM010000021">
    <property type="protein sequence ID" value="KAG2110402.1"/>
    <property type="molecule type" value="Genomic_DNA"/>
</dbReference>
<evidence type="ECO:0000313" key="2">
    <source>
        <dbReference type="EMBL" id="KAG2110402.1"/>
    </source>
</evidence>
<evidence type="ECO:0000256" key="1">
    <source>
        <dbReference type="SAM" id="MobiDB-lite"/>
    </source>
</evidence>
<feature type="region of interest" description="Disordered" evidence="1">
    <location>
        <begin position="107"/>
        <end position="196"/>
    </location>
</feature>
<dbReference type="AlphaFoldDB" id="A0A9P7F8N5"/>
<keyword evidence="3" id="KW-1185">Reference proteome</keyword>
<protein>
    <submittedName>
        <fullName evidence="2">Uncharacterized protein</fullName>
    </submittedName>
</protein>
<sequence length="217" mass="23452">MPPCAINSPKKKRLKRKGLDASGRAALLKLKMVLHDVPAVPMQGPSHPPKGFLSLSPNIPVNPQAPEPAHKGQKGLPKVRHAVPPPYSLLTVTNGPVSIDNTGPGFPIHQPGGRFGFIAPPSAGHSLHKANNPHIAVSSKAVKNGPKGSSTNDSDDENKDEDKDKDGERKEDKDESDKDEHTNENKYQCHDGHPAAQMSLNENTVLYFQGFYFSEPS</sequence>
<accession>A0A9P7F8N5</accession>
<gene>
    <name evidence="2" type="ORF">F5147DRAFT_652011</name>
</gene>
<evidence type="ECO:0000313" key="3">
    <source>
        <dbReference type="Proteomes" id="UP000823399"/>
    </source>
</evidence>
<comment type="caution">
    <text evidence="2">The sequence shown here is derived from an EMBL/GenBank/DDBJ whole genome shotgun (WGS) entry which is preliminary data.</text>
</comment>
<feature type="compositionally biased region" description="Basic and acidic residues" evidence="1">
    <location>
        <begin position="160"/>
        <end position="193"/>
    </location>
</feature>
<organism evidence="2 3">
    <name type="scientific">Suillus discolor</name>
    <dbReference type="NCBI Taxonomy" id="1912936"/>
    <lineage>
        <taxon>Eukaryota</taxon>
        <taxon>Fungi</taxon>
        <taxon>Dikarya</taxon>
        <taxon>Basidiomycota</taxon>
        <taxon>Agaricomycotina</taxon>
        <taxon>Agaricomycetes</taxon>
        <taxon>Agaricomycetidae</taxon>
        <taxon>Boletales</taxon>
        <taxon>Suillineae</taxon>
        <taxon>Suillaceae</taxon>
        <taxon>Suillus</taxon>
    </lineage>
</organism>
<proteinExistence type="predicted"/>
<feature type="region of interest" description="Disordered" evidence="1">
    <location>
        <begin position="1"/>
        <end position="20"/>
    </location>
</feature>
<dbReference type="GeneID" id="64695838"/>
<reference evidence="2" key="1">
    <citation type="journal article" date="2020" name="New Phytol.">
        <title>Comparative genomics reveals dynamic genome evolution in host specialist ectomycorrhizal fungi.</title>
        <authorList>
            <person name="Lofgren L.A."/>
            <person name="Nguyen N.H."/>
            <person name="Vilgalys R."/>
            <person name="Ruytinx J."/>
            <person name="Liao H.L."/>
            <person name="Branco S."/>
            <person name="Kuo A."/>
            <person name="LaButti K."/>
            <person name="Lipzen A."/>
            <person name="Andreopoulos W."/>
            <person name="Pangilinan J."/>
            <person name="Riley R."/>
            <person name="Hundley H."/>
            <person name="Na H."/>
            <person name="Barry K."/>
            <person name="Grigoriev I.V."/>
            <person name="Stajich J.E."/>
            <person name="Kennedy P.G."/>
        </authorList>
    </citation>
    <scope>NUCLEOTIDE SEQUENCE</scope>
    <source>
        <strain evidence="2">FC423</strain>
    </source>
</reference>
<dbReference type="RefSeq" id="XP_041294080.1">
    <property type="nucleotide sequence ID" value="XM_041433579.1"/>
</dbReference>